<evidence type="ECO:0000256" key="6">
    <source>
        <dbReference type="SAM" id="MobiDB-lite"/>
    </source>
</evidence>
<dbReference type="Pfam" id="PF01016">
    <property type="entry name" value="Ribosomal_L27"/>
    <property type="match status" value="1"/>
</dbReference>
<evidence type="ECO:0000256" key="1">
    <source>
        <dbReference type="ARBA" id="ARBA00010797"/>
    </source>
</evidence>
<dbReference type="InterPro" id="IPR001684">
    <property type="entry name" value="Ribosomal_bL27"/>
</dbReference>
<evidence type="ECO:0000313" key="7">
    <source>
        <dbReference type="EMBL" id="OGY67208.1"/>
    </source>
</evidence>
<feature type="region of interest" description="Disordered" evidence="6">
    <location>
        <begin position="1"/>
        <end position="21"/>
    </location>
</feature>
<reference evidence="7 8" key="1">
    <citation type="journal article" date="2016" name="Nat. Commun.">
        <title>Thousands of microbial genomes shed light on interconnected biogeochemical processes in an aquifer system.</title>
        <authorList>
            <person name="Anantharaman K."/>
            <person name="Brown C.T."/>
            <person name="Hug L.A."/>
            <person name="Sharon I."/>
            <person name="Castelle C.J."/>
            <person name="Probst A.J."/>
            <person name="Thomas B.C."/>
            <person name="Singh A."/>
            <person name="Wilkins M.J."/>
            <person name="Karaoz U."/>
            <person name="Brodie E.L."/>
            <person name="Williams K.H."/>
            <person name="Hubbard S.S."/>
            <person name="Banfield J.F."/>
        </authorList>
    </citation>
    <scope>NUCLEOTIDE SEQUENCE [LARGE SCALE GENOMIC DNA]</scope>
</reference>
<name>A0A1G1ZR77_9BACT</name>
<evidence type="ECO:0000256" key="5">
    <source>
        <dbReference type="ARBA" id="ARBA00035477"/>
    </source>
</evidence>
<dbReference type="PROSITE" id="PS00831">
    <property type="entry name" value="RIBOSOMAL_L27"/>
    <property type="match status" value="1"/>
</dbReference>
<dbReference type="PRINTS" id="PR00063">
    <property type="entry name" value="RIBOSOMALL27"/>
</dbReference>
<accession>A0A1G1ZR77</accession>
<organism evidence="7 8">
    <name type="scientific">Candidatus Harrisonbacteria bacterium RIFCSPLOWO2_02_FULL_45_10c</name>
    <dbReference type="NCBI Taxonomy" id="1798410"/>
    <lineage>
        <taxon>Bacteria</taxon>
        <taxon>Candidatus Harrisoniibacteriota</taxon>
    </lineage>
</organism>
<evidence type="ECO:0000256" key="4">
    <source>
        <dbReference type="ARBA" id="ARBA00035175"/>
    </source>
</evidence>
<dbReference type="PANTHER" id="PTHR15893">
    <property type="entry name" value="RIBOSOMAL PROTEIN L27"/>
    <property type="match status" value="1"/>
</dbReference>
<evidence type="ECO:0000313" key="8">
    <source>
        <dbReference type="Proteomes" id="UP000176284"/>
    </source>
</evidence>
<dbReference type="GO" id="GO:0006412">
    <property type="term" value="P:translation"/>
    <property type="evidence" value="ECO:0007669"/>
    <property type="project" value="InterPro"/>
</dbReference>
<evidence type="ECO:0000256" key="3">
    <source>
        <dbReference type="ARBA" id="ARBA00023274"/>
    </source>
</evidence>
<keyword evidence="3" id="KW-0687">Ribonucleoprotein</keyword>
<protein>
    <recommendedName>
        <fullName evidence="4">Large ribosomal subunit protein bL27</fullName>
    </recommendedName>
    <alternativeName>
        <fullName evidence="5">50S ribosomal protein L27</fullName>
    </alternativeName>
</protein>
<dbReference type="PANTHER" id="PTHR15893:SF0">
    <property type="entry name" value="LARGE RIBOSOMAL SUBUNIT PROTEIN BL27M"/>
    <property type="match status" value="1"/>
</dbReference>
<comment type="similarity">
    <text evidence="1">Belongs to the bacterial ribosomal protein bL27 family.</text>
</comment>
<dbReference type="InterPro" id="IPR018261">
    <property type="entry name" value="Ribosomal_bL27_CS"/>
</dbReference>
<dbReference type="NCBIfam" id="TIGR00062">
    <property type="entry name" value="L27"/>
    <property type="match status" value="1"/>
</dbReference>
<keyword evidence="2 7" id="KW-0689">Ribosomal protein</keyword>
<dbReference type="GO" id="GO:0003735">
    <property type="term" value="F:structural constituent of ribosome"/>
    <property type="evidence" value="ECO:0007669"/>
    <property type="project" value="InterPro"/>
</dbReference>
<dbReference type="Gene3D" id="2.40.50.100">
    <property type="match status" value="1"/>
</dbReference>
<dbReference type="GO" id="GO:0022625">
    <property type="term" value="C:cytosolic large ribosomal subunit"/>
    <property type="evidence" value="ECO:0007669"/>
    <property type="project" value="TreeGrafter"/>
</dbReference>
<proteinExistence type="inferred from homology"/>
<gene>
    <name evidence="7" type="ORF">A3H63_00140</name>
</gene>
<dbReference type="AlphaFoldDB" id="A0A1G1ZR77"/>
<comment type="caution">
    <text evidence="7">The sequence shown here is derived from an EMBL/GenBank/DDBJ whole genome shotgun (WGS) entry which is preliminary data.</text>
</comment>
<dbReference type="STRING" id="1798410.A3H63_00140"/>
<dbReference type="SUPFAM" id="SSF110324">
    <property type="entry name" value="Ribosomal L27 protein-like"/>
    <property type="match status" value="1"/>
</dbReference>
<dbReference type="EMBL" id="MHJM01000031">
    <property type="protein sequence ID" value="OGY67208.1"/>
    <property type="molecule type" value="Genomic_DNA"/>
</dbReference>
<evidence type="ECO:0000256" key="2">
    <source>
        <dbReference type="ARBA" id="ARBA00022980"/>
    </source>
</evidence>
<dbReference type="Proteomes" id="UP000176284">
    <property type="component" value="Unassembled WGS sequence"/>
</dbReference>
<sequence>MAHTKSVGAAHNARESESKRLGIKKANGEVISVGQIIVRQRGTKYVPGLNVRRADDDTLFALKNGKVAYKSSKKIRFDGSRRYITVVSVR</sequence>